<dbReference type="EMBL" id="JACNJH010000168">
    <property type="protein sequence ID" value="MBC8362089.1"/>
    <property type="molecule type" value="Genomic_DNA"/>
</dbReference>
<reference evidence="1 2" key="1">
    <citation type="submission" date="2020-08" db="EMBL/GenBank/DDBJ databases">
        <title>Bridging the membrane lipid divide: bacteria of the FCB group superphylum have the potential to synthesize archaeal ether lipids.</title>
        <authorList>
            <person name="Villanueva L."/>
            <person name="Von Meijenfeldt F.A.B."/>
            <person name="Westbye A.B."/>
            <person name="Yadav S."/>
            <person name="Hopmans E.C."/>
            <person name="Dutilh B.E."/>
            <person name="Sinninghe Damste J.S."/>
        </authorList>
    </citation>
    <scope>NUCLEOTIDE SEQUENCE [LARGE SCALE GENOMIC DNA]</scope>
    <source>
        <strain evidence="1">NIOZ-UU30</strain>
    </source>
</reference>
<accession>A0A8J6NVA1</accession>
<organism evidence="1 2">
    <name type="scientific">Candidatus Desulfatibia profunda</name>
    <dbReference type="NCBI Taxonomy" id="2841695"/>
    <lineage>
        <taxon>Bacteria</taxon>
        <taxon>Pseudomonadati</taxon>
        <taxon>Thermodesulfobacteriota</taxon>
        <taxon>Desulfobacteria</taxon>
        <taxon>Desulfobacterales</taxon>
        <taxon>Desulfobacterales incertae sedis</taxon>
        <taxon>Candidatus Desulfatibia</taxon>
    </lineage>
</organism>
<dbReference type="PIRSF" id="PIRSF032131">
    <property type="entry name" value="UCP032131"/>
    <property type="match status" value="1"/>
</dbReference>
<dbReference type="AlphaFoldDB" id="A0A8J6NVA1"/>
<evidence type="ECO:0000313" key="1">
    <source>
        <dbReference type="EMBL" id="MBC8362089.1"/>
    </source>
</evidence>
<name>A0A8J6NVA1_9BACT</name>
<proteinExistence type="predicted"/>
<dbReference type="Pfam" id="PF06676">
    <property type="entry name" value="DUF1178"/>
    <property type="match status" value="1"/>
</dbReference>
<protein>
    <submittedName>
        <fullName evidence="1">DUF1178 family protein</fullName>
    </submittedName>
</protein>
<gene>
    <name evidence="1" type="ORF">H8E23_11900</name>
</gene>
<comment type="caution">
    <text evidence="1">The sequence shown here is derived from an EMBL/GenBank/DDBJ whole genome shotgun (WGS) entry which is preliminary data.</text>
</comment>
<dbReference type="InterPro" id="IPR009562">
    <property type="entry name" value="DUF1178"/>
</dbReference>
<sequence length="139" mass="15388">MIAYDLQCANGHSFEGWFEDVKAYDDQEAKGLISCPVCNVTSVARIPSTFAIKSSQNVKGFSDRQSDLAEIGHKLAEFIEKNFDDVGCDFTKEALKIHYGVAEPRSIRGVSTKEEEKTLKEEGVQFFKIPVPVPPDADA</sequence>
<evidence type="ECO:0000313" key="2">
    <source>
        <dbReference type="Proteomes" id="UP000603434"/>
    </source>
</evidence>
<dbReference type="Proteomes" id="UP000603434">
    <property type="component" value="Unassembled WGS sequence"/>
</dbReference>